<reference evidence="1 2" key="1">
    <citation type="journal article" date="2004" name="J. Bacteriol.">
        <title>Lactobacillus plantarum bacteriophage LP65: a new member of the SPO1-like genus of the family Myoviridae.</title>
        <authorList>
            <person name="Chibani-Chennoufi S."/>
            <person name="Dillmann M.L."/>
            <person name="Marvin-Guy L."/>
            <person name="Rami-Shojaei S."/>
            <person name="Brussow H."/>
        </authorList>
    </citation>
    <scope>NUCLEOTIDE SEQUENCE</scope>
</reference>
<organism evidence="1 2">
    <name type="scientific">Lactobacillus phage LP65</name>
    <dbReference type="NCBI Taxonomy" id="2892344"/>
    <lineage>
        <taxon>Viruses</taxon>
        <taxon>Duplodnaviria</taxon>
        <taxon>Heunggongvirae</taxon>
        <taxon>Uroviricota</taxon>
        <taxon>Caudoviricetes</taxon>
        <taxon>Herelleviridae</taxon>
        <taxon>Salchichonvirus</taxon>
        <taxon>Salchichonvirus LP65</taxon>
    </lineage>
</organism>
<dbReference type="RefSeq" id="YP_164749.1">
    <property type="nucleotide sequence ID" value="NC_006565.1"/>
</dbReference>
<dbReference type="Gene3D" id="3.40.960.10">
    <property type="entry name" value="VSR Endonuclease"/>
    <property type="match status" value="1"/>
</dbReference>
<dbReference type="OrthoDB" id="24132at10239"/>
<keyword evidence="2" id="KW-1185">Reference proteome</keyword>
<name>Q5ULK0_9CAUD</name>
<proteinExistence type="predicted"/>
<evidence type="ECO:0000313" key="1">
    <source>
        <dbReference type="EMBL" id="AAV35934.1"/>
    </source>
</evidence>
<accession>Q5ULK0</accession>
<dbReference type="EMBL" id="AY682195">
    <property type="protein sequence ID" value="AAV35934.1"/>
    <property type="molecule type" value="Genomic_DNA"/>
</dbReference>
<sequence length="320" mass="37466">MTKKLTNYEFNKRVRDMCGGDYEFIDSYVNMKTKIRVKHKVCNKTYSVTPNNFMRGKRCPYCSHRVSPNEFYKKFNDRGLIGKSLETPYYDVDTPIVVYCSIHNSRKELSPTAINRGRFLCDYCRSEYNHLVQMKTADDFKQSILDLHSGKLSVIGKYFNTHTKILINCNVCGTRFLAEPNSLLSAKSGCPRCARSFSENELQKILREHSINFEQQKKFSECKYKNPLPFDFYIEEYNLLIELDGEQHYKPIDYFGGEKSFRSQVQRDHIKNSFCYRNGINLVRVIVDSNRNKTVNKLNKLVTMIERNGVCLKPNFKTVI</sequence>
<gene>
    <name evidence="1" type="ORF">orf114</name>
</gene>
<dbReference type="Proteomes" id="UP000002117">
    <property type="component" value="Segment"/>
</dbReference>
<dbReference type="KEGG" id="vg:3197475"/>
<protein>
    <submittedName>
        <fullName evidence="1">Orf114</fullName>
    </submittedName>
</protein>
<evidence type="ECO:0000313" key="2">
    <source>
        <dbReference type="Proteomes" id="UP000002117"/>
    </source>
</evidence>